<dbReference type="EMBL" id="LT629739">
    <property type="protein sequence ID" value="SDR70281.1"/>
    <property type="molecule type" value="Genomic_DNA"/>
</dbReference>
<feature type="transmembrane region" description="Helical" evidence="2">
    <location>
        <begin position="318"/>
        <end position="336"/>
    </location>
</feature>
<keyword evidence="2" id="KW-0472">Membrane</keyword>
<protein>
    <submittedName>
        <fullName evidence="3">N-acetyl-1-D-myo-inositol-2-amino-2-deoxy-alpha-D-glucopyranoside deacetylase</fullName>
    </submittedName>
</protein>
<sequence length="441" mass="46397">MTVIPRILFVHAHPDDETITTGGTIAALVGEGAQVTVLSATRGEAGEVIPSELRDLEGDRAGLARVREAEIAEAMAALGVREHLFLGGSAHSFEDSGMEWGADGHAVAAAAMPANALCAAELSTVARYIAAVIDEVRPHAVITYAANGGYGHPDHVRVHEATVAAVDTAAWRTGRLLFVDVPAEVAHETFDANQPGFAETGFSPAQTIPTKPPVSQIVVAQDISTVIGVKRAALAAHRTQVSVSGGFFALSNGIGMKIVDHEYYSISAGAPISEQRLSSGPAPHVLTDLDIAACESQHPGVAGAAPLRRRREPKKPGFFAYAHAAVLALLIGFLGAMQHMNVSVFDLWGAAVILPWGLVLALLLVACGLWHLKTMYLSSTPMLVAAFVIVILSYVLGQPQWLPGSDIIVTGTLRSAAWLIGPMLIAAVLAFIKVRRPEAAR</sequence>
<keyword evidence="2" id="KW-1133">Transmembrane helix</keyword>
<evidence type="ECO:0000256" key="2">
    <source>
        <dbReference type="SAM" id="Phobius"/>
    </source>
</evidence>
<dbReference type="PANTHER" id="PTHR12993:SF26">
    <property type="entry name" value="1D-MYO-INOSITOL 2-ACETAMIDO-2-DEOXY-ALPHA-D-GLUCOPYRANOSIDE DEACETYLASE"/>
    <property type="match status" value="1"/>
</dbReference>
<dbReference type="GO" id="GO:0016137">
    <property type="term" value="P:glycoside metabolic process"/>
    <property type="evidence" value="ECO:0007669"/>
    <property type="project" value="UniProtKB-ARBA"/>
</dbReference>
<accession>A0A1H1L6R7</accession>
<dbReference type="InterPro" id="IPR024078">
    <property type="entry name" value="LmbE-like_dom_sf"/>
</dbReference>
<dbReference type="Pfam" id="PF02585">
    <property type="entry name" value="PIG-L"/>
    <property type="match status" value="1"/>
</dbReference>
<evidence type="ECO:0000256" key="1">
    <source>
        <dbReference type="ARBA" id="ARBA00022833"/>
    </source>
</evidence>
<dbReference type="STRING" id="629680.SAMN04489751_0136"/>
<feature type="transmembrane region" description="Helical" evidence="2">
    <location>
        <begin position="416"/>
        <end position="434"/>
    </location>
</feature>
<name>A0A1H1L6R7_BRESA</name>
<organism evidence="3 4">
    <name type="scientific">Brevibacterium sandarakinum</name>
    <dbReference type="NCBI Taxonomy" id="629680"/>
    <lineage>
        <taxon>Bacteria</taxon>
        <taxon>Bacillati</taxon>
        <taxon>Actinomycetota</taxon>
        <taxon>Actinomycetes</taxon>
        <taxon>Micrococcales</taxon>
        <taxon>Brevibacteriaceae</taxon>
        <taxon>Brevibacterium</taxon>
    </lineage>
</organism>
<dbReference type="SUPFAM" id="SSF102588">
    <property type="entry name" value="LmbE-like"/>
    <property type="match status" value="1"/>
</dbReference>
<gene>
    <name evidence="3" type="ORF">SAMN04489751_0136</name>
</gene>
<evidence type="ECO:0000313" key="3">
    <source>
        <dbReference type="EMBL" id="SDR70281.1"/>
    </source>
</evidence>
<dbReference type="PANTHER" id="PTHR12993">
    <property type="entry name" value="N-ACETYLGLUCOSAMINYL-PHOSPHATIDYLINOSITOL DE-N-ACETYLASE-RELATED"/>
    <property type="match status" value="1"/>
</dbReference>
<keyword evidence="2" id="KW-0812">Transmembrane</keyword>
<dbReference type="AlphaFoldDB" id="A0A1H1L6R7"/>
<feature type="transmembrane region" description="Helical" evidence="2">
    <location>
        <begin position="348"/>
        <end position="369"/>
    </location>
</feature>
<keyword evidence="4" id="KW-1185">Reference proteome</keyword>
<feature type="transmembrane region" description="Helical" evidence="2">
    <location>
        <begin position="376"/>
        <end position="396"/>
    </location>
</feature>
<dbReference type="GO" id="GO:0016811">
    <property type="term" value="F:hydrolase activity, acting on carbon-nitrogen (but not peptide) bonds, in linear amides"/>
    <property type="evidence" value="ECO:0007669"/>
    <property type="project" value="TreeGrafter"/>
</dbReference>
<keyword evidence="1" id="KW-0862">Zinc</keyword>
<dbReference type="Gene3D" id="3.40.50.10320">
    <property type="entry name" value="LmbE-like"/>
    <property type="match status" value="1"/>
</dbReference>
<evidence type="ECO:0000313" key="4">
    <source>
        <dbReference type="Proteomes" id="UP000199700"/>
    </source>
</evidence>
<reference evidence="3" key="1">
    <citation type="submission" date="2016-10" db="EMBL/GenBank/DDBJ databases">
        <authorList>
            <person name="Varghese N."/>
            <person name="Submissions S."/>
        </authorList>
    </citation>
    <scope>NUCLEOTIDE SEQUENCE [LARGE SCALE GENOMIC DNA]</scope>
    <source>
        <strain evidence="3">DSM 22082</strain>
    </source>
</reference>
<proteinExistence type="predicted"/>
<dbReference type="OrthoDB" id="3514174at2"/>
<dbReference type="InterPro" id="IPR003737">
    <property type="entry name" value="GlcNAc_PI_deacetylase-related"/>
</dbReference>
<dbReference type="Proteomes" id="UP000199700">
    <property type="component" value="Chromosome"/>
</dbReference>